<dbReference type="EMBL" id="OU900095">
    <property type="protein sequence ID" value="CAG9858744.1"/>
    <property type="molecule type" value="Genomic_DNA"/>
</dbReference>
<dbReference type="PANTHER" id="PTHR15469:SF0">
    <property type="entry name" value="NADH DEHYDROGENASE [UBIQUINONE] 1 BETA SUBCOMPLEX SUBUNIT 4"/>
    <property type="match status" value="1"/>
</dbReference>
<sequence length="113" mass="13254">MPSDNEELSQLAKIQADRRETLRRYFLREKSNPFTHMKGDGGTLFDPAVMRFEAMKNYQREYFKPSPRTVTGGLGFLSVLVATWFLVYKTKNDKEAKYRRGEVAYECRKVKMS</sequence>
<comment type="subcellular location">
    <subcellularLocation>
        <location evidence="1">Mitochondrion inner membrane</location>
        <topology evidence="1">Single-pass membrane protein</topology>
    </subcellularLocation>
</comment>
<keyword evidence="8" id="KW-0249">Electron transport</keyword>
<evidence type="ECO:0000256" key="11">
    <source>
        <dbReference type="ARBA" id="ARBA00023136"/>
    </source>
</evidence>
<evidence type="ECO:0000256" key="3">
    <source>
        <dbReference type="ARBA" id="ARBA00018681"/>
    </source>
</evidence>
<dbReference type="AlphaFoldDB" id="A0A9N9TLS5"/>
<dbReference type="OrthoDB" id="5818798at2759"/>
<evidence type="ECO:0000256" key="13">
    <source>
        <dbReference type="ARBA" id="ARBA00030987"/>
    </source>
</evidence>
<keyword evidence="4" id="KW-0813">Transport</keyword>
<evidence type="ECO:0000256" key="4">
    <source>
        <dbReference type="ARBA" id="ARBA00022448"/>
    </source>
</evidence>
<evidence type="ECO:0000256" key="7">
    <source>
        <dbReference type="ARBA" id="ARBA00022792"/>
    </source>
</evidence>
<feature type="transmembrane region" description="Helical" evidence="14">
    <location>
        <begin position="70"/>
        <end position="88"/>
    </location>
</feature>
<comment type="similarity">
    <text evidence="2">Belongs to the complex I NDUFB4 subunit family.</text>
</comment>
<keyword evidence="10" id="KW-0496">Mitochondrion</keyword>
<keyword evidence="7" id="KW-0999">Mitochondrion inner membrane</keyword>
<dbReference type="InterPro" id="IPR009866">
    <property type="entry name" value="NADH_UbQ_OxRdtase_NDUFB4_su"/>
</dbReference>
<evidence type="ECO:0000256" key="6">
    <source>
        <dbReference type="ARBA" id="ARBA00022692"/>
    </source>
</evidence>
<name>A0A9N9TLS5_PHYSR</name>
<evidence type="ECO:0000256" key="14">
    <source>
        <dbReference type="SAM" id="Phobius"/>
    </source>
</evidence>
<evidence type="ECO:0000256" key="5">
    <source>
        <dbReference type="ARBA" id="ARBA00022660"/>
    </source>
</evidence>
<proteinExistence type="inferred from homology"/>
<keyword evidence="16" id="KW-1185">Reference proteome</keyword>
<keyword evidence="11 14" id="KW-0472">Membrane</keyword>
<organism evidence="15 16">
    <name type="scientific">Phyllotreta striolata</name>
    <name type="common">Striped flea beetle</name>
    <name type="synonym">Crioceris striolata</name>
    <dbReference type="NCBI Taxonomy" id="444603"/>
    <lineage>
        <taxon>Eukaryota</taxon>
        <taxon>Metazoa</taxon>
        <taxon>Ecdysozoa</taxon>
        <taxon>Arthropoda</taxon>
        <taxon>Hexapoda</taxon>
        <taxon>Insecta</taxon>
        <taxon>Pterygota</taxon>
        <taxon>Neoptera</taxon>
        <taxon>Endopterygota</taxon>
        <taxon>Coleoptera</taxon>
        <taxon>Polyphaga</taxon>
        <taxon>Cucujiformia</taxon>
        <taxon>Chrysomeloidea</taxon>
        <taxon>Chrysomelidae</taxon>
        <taxon>Galerucinae</taxon>
        <taxon>Alticini</taxon>
        <taxon>Phyllotreta</taxon>
    </lineage>
</organism>
<evidence type="ECO:0000256" key="2">
    <source>
        <dbReference type="ARBA" id="ARBA00007260"/>
    </source>
</evidence>
<keyword evidence="5" id="KW-0679">Respiratory chain</keyword>
<accession>A0A9N9TLS5</accession>
<keyword evidence="6 14" id="KW-0812">Transmembrane</keyword>
<evidence type="ECO:0000256" key="9">
    <source>
        <dbReference type="ARBA" id="ARBA00022989"/>
    </source>
</evidence>
<dbReference type="PANTHER" id="PTHR15469">
    <property type="entry name" value="NADH-UBIQUINONE OXIDOREDUCTASE B15 SUBUNIT"/>
    <property type="match status" value="1"/>
</dbReference>
<evidence type="ECO:0000256" key="10">
    <source>
        <dbReference type="ARBA" id="ARBA00023128"/>
    </source>
</evidence>
<keyword evidence="9 14" id="KW-1133">Transmembrane helix</keyword>
<gene>
    <name evidence="15" type="ORF">PHYEVI_LOCUS5131</name>
</gene>
<dbReference type="GO" id="GO:0005743">
    <property type="term" value="C:mitochondrial inner membrane"/>
    <property type="evidence" value="ECO:0007669"/>
    <property type="project" value="UniProtKB-SubCell"/>
</dbReference>
<evidence type="ECO:0000256" key="8">
    <source>
        <dbReference type="ARBA" id="ARBA00022982"/>
    </source>
</evidence>
<dbReference type="Proteomes" id="UP001153712">
    <property type="component" value="Chromosome 2"/>
</dbReference>
<dbReference type="Pfam" id="PF07225">
    <property type="entry name" value="NDUF_B4"/>
    <property type="match status" value="1"/>
</dbReference>
<evidence type="ECO:0000256" key="12">
    <source>
        <dbReference type="ARBA" id="ARBA00030212"/>
    </source>
</evidence>
<protein>
    <recommendedName>
        <fullName evidence="3">NADH dehydrogenase [ubiquinone] 1 beta subcomplex subunit 4</fullName>
    </recommendedName>
    <alternativeName>
        <fullName evidence="12">Complex I-B15</fullName>
    </alternativeName>
    <alternativeName>
        <fullName evidence="13">NADH-ubiquinone oxidoreductase B15 subunit</fullName>
    </alternativeName>
</protein>
<evidence type="ECO:0000313" key="16">
    <source>
        <dbReference type="Proteomes" id="UP001153712"/>
    </source>
</evidence>
<reference evidence="15" key="1">
    <citation type="submission" date="2022-01" db="EMBL/GenBank/DDBJ databases">
        <authorList>
            <person name="King R."/>
        </authorList>
    </citation>
    <scope>NUCLEOTIDE SEQUENCE</scope>
</reference>
<evidence type="ECO:0000256" key="1">
    <source>
        <dbReference type="ARBA" id="ARBA00004434"/>
    </source>
</evidence>
<evidence type="ECO:0000313" key="15">
    <source>
        <dbReference type="EMBL" id="CAG9858744.1"/>
    </source>
</evidence>